<dbReference type="Proteomes" id="UP001610861">
    <property type="component" value="Unassembled WGS sequence"/>
</dbReference>
<accession>A0ABW7QAX0</accession>
<feature type="domain" description="ER-bound oxygenase mpaB/mpaB'/Rubber oxygenase catalytic" evidence="1">
    <location>
        <begin position="58"/>
        <end position="274"/>
    </location>
</feature>
<keyword evidence="3" id="KW-1185">Reference proteome</keyword>
<keyword evidence="2" id="KW-0560">Oxidoreductase</keyword>
<name>A0ABW7QAX0_9MICO</name>
<dbReference type="EMBL" id="JBIQWL010000006">
    <property type="protein sequence ID" value="MFH8251806.1"/>
    <property type="molecule type" value="Genomic_DNA"/>
</dbReference>
<gene>
    <name evidence="2" type="ORF">ACH3VR_15680</name>
</gene>
<evidence type="ECO:0000313" key="2">
    <source>
        <dbReference type="EMBL" id="MFH8251806.1"/>
    </source>
</evidence>
<sequence>MHATRTMDATPRRRDPLGPLRRRLLTAVSGDPDGAPVWVRALEQGDDAGYFVEDGAAWTVHEGPATFVAGIRALLLQALHPGPLAGVHDWSRYRDDPLGRLSGTVRWILCLTYGSTTQADAETARVARFHTRVAGTYVDGHGAGRDYTASDPGLSDWVHLAFTDAFLTCHETWGRGIPGGPDAYVAEWALAGRFMGVEHPPTSRAELHARLDDYLARGELRGDERVHDVVRFLRRPPFHGRRIGLGYRLLFASAVATIPRRYRRLLGVRRSPLPVVTTTRVGLVLIERALNSGGPRANERARVRLRRLESEDPEALGA</sequence>
<organism evidence="2 3">
    <name type="scientific">Microbacterium alkaliflavum</name>
    <dbReference type="NCBI Taxonomy" id="3248839"/>
    <lineage>
        <taxon>Bacteria</taxon>
        <taxon>Bacillati</taxon>
        <taxon>Actinomycetota</taxon>
        <taxon>Actinomycetes</taxon>
        <taxon>Micrococcales</taxon>
        <taxon>Microbacteriaceae</taxon>
        <taxon>Microbacterium</taxon>
    </lineage>
</organism>
<dbReference type="GO" id="GO:0016491">
    <property type="term" value="F:oxidoreductase activity"/>
    <property type="evidence" value="ECO:0007669"/>
    <property type="project" value="UniProtKB-KW"/>
</dbReference>
<reference evidence="2 3" key="1">
    <citation type="submission" date="2024-09" db="EMBL/GenBank/DDBJ databases">
        <authorList>
            <person name="Pan X."/>
        </authorList>
    </citation>
    <scope>NUCLEOTIDE SEQUENCE [LARGE SCALE GENOMIC DNA]</scope>
    <source>
        <strain evidence="2 3">B2969</strain>
    </source>
</reference>
<dbReference type="PANTHER" id="PTHR36151:SF3">
    <property type="entry name" value="ER-BOUND OXYGENASE MPAB_MPAB'_RUBBER OXYGENASE CATALYTIC DOMAIN-CONTAINING PROTEIN"/>
    <property type="match status" value="1"/>
</dbReference>
<protein>
    <submittedName>
        <fullName evidence="2">Oxygenase MpaB family protein</fullName>
        <ecNumber evidence="2">1.-.-.-</ecNumber>
    </submittedName>
</protein>
<evidence type="ECO:0000313" key="3">
    <source>
        <dbReference type="Proteomes" id="UP001610861"/>
    </source>
</evidence>
<dbReference type="InterPro" id="IPR018713">
    <property type="entry name" value="MPAB/Lcp_cat_dom"/>
</dbReference>
<dbReference type="EC" id="1.-.-.-" evidence="2"/>
<evidence type="ECO:0000259" key="1">
    <source>
        <dbReference type="Pfam" id="PF09995"/>
    </source>
</evidence>
<comment type="caution">
    <text evidence="2">The sequence shown here is derived from an EMBL/GenBank/DDBJ whole genome shotgun (WGS) entry which is preliminary data.</text>
</comment>
<dbReference type="Pfam" id="PF09995">
    <property type="entry name" value="MPAB_Lcp_cat"/>
    <property type="match status" value="1"/>
</dbReference>
<proteinExistence type="predicted"/>
<dbReference type="PANTHER" id="PTHR36151">
    <property type="entry name" value="BLR2777 PROTEIN"/>
    <property type="match status" value="1"/>
</dbReference>
<dbReference type="RefSeq" id="WP_397557260.1">
    <property type="nucleotide sequence ID" value="NZ_JBIQWL010000006.1"/>
</dbReference>